<evidence type="ECO:0000256" key="6">
    <source>
        <dbReference type="ARBA" id="ARBA00032162"/>
    </source>
</evidence>
<dbReference type="GO" id="GO:0005829">
    <property type="term" value="C:cytosol"/>
    <property type="evidence" value="ECO:0007669"/>
    <property type="project" value="TreeGrafter"/>
</dbReference>
<dbReference type="GO" id="GO:0016787">
    <property type="term" value="F:hydrolase activity"/>
    <property type="evidence" value="ECO:0007669"/>
    <property type="project" value="UniProtKB-KW"/>
</dbReference>
<dbReference type="GO" id="GO:0006753">
    <property type="term" value="P:nucleoside phosphate metabolic process"/>
    <property type="evidence" value="ECO:0007669"/>
    <property type="project" value="TreeGrafter"/>
</dbReference>
<organism evidence="9 10">
    <name type="scientific">Sutterella wadsworthensis 2_1_59BFAA</name>
    <dbReference type="NCBI Taxonomy" id="742823"/>
    <lineage>
        <taxon>Bacteria</taxon>
        <taxon>Pseudomonadati</taxon>
        <taxon>Pseudomonadota</taxon>
        <taxon>Betaproteobacteria</taxon>
        <taxon>Burkholderiales</taxon>
        <taxon>Sutterellaceae</taxon>
        <taxon>Sutterella</taxon>
    </lineage>
</organism>
<evidence type="ECO:0000256" key="4">
    <source>
        <dbReference type="ARBA" id="ARBA00016377"/>
    </source>
</evidence>
<evidence type="ECO:0000256" key="2">
    <source>
        <dbReference type="ARBA" id="ARBA00001946"/>
    </source>
</evidence>
<dbReference type="EMBL" id="ADMG01000007">
    <property type="protein sequence ID" value="EKB32148.1"/>
    <property type="molecule type" value="Genomic_DNA"/>
</dbReference>
<dbReference type="PANTHER" id="PTHR11839:SF18">
    <property type="entry name" value="NUDIX HYDROLASE DOMAIN-CONTAINING PROTEIN"/>
    <property type="match status" value="1"/>
</dbReference>
<dbReference type="InterPro" id="IPR015797">
    <property type="entry name" value="NUDIX_hydrolase-like_dom_sf"/>
</dbReference>
<sequence>MGLPRTYGWHILKEPLFSGTSAMTEHTTAECPYPKLEAPVPRAERENDPLTETSVAERVLLDGRFIKVVEEDVVLPDGRPSRRFGLRHGGAAGMIALGADGTIVLERQWRHPLRRAFWEIPAGKLDQGEAELDCAKRELVEECGIHAARWTRLGELNNAIGYSNERIVVFLAEDLSWGTQALDEGEHLEVVRVDLKEALDMCADGRITDVKTIVGLFWLERLLASRSA</sequence>
<dbReference type="AlphaFoldDB" id="K1JZZ0"/>
<evidence type="ECO:0000256" key="5">
    <source>
        <dbReference type="ARBA" id="ARBA00022801"/>
    </source>
</evidence>
<evidence type="ECO:0000259" key="8">
    <source>
        <dbReference type="PROSITE" id="PS51462"/>
    </source>
</evidence>
<evidence type="ECO:0000256" key="1">
    <source>
        <dbReference type="ARBA" id="ARBA00000847"/>
    </source>
</evidence>
<keyword evidence="5" id="KW-0378">Hydrolase</keyword>
<dbReference type="PROSITE" id="PS51462">
    <property type="entry name" value="NUDIX"/>
    <property type="match status" value="1"/>
</dbReference>
<dbReference type="InterPro" id="IPR000086">
    <property type="entry name" value="NUDIX_hydrolase_dom"/>
</dbReference>
<feature type="domain" description="Nudix hydrolase" evidence="8">
    <location>
        <begin position="86"/>
        <end position="215"/>
    </location>
</feature>
<comment type="cofactor">
    <cofactor evidence="2">
        <name>Mg(2+)</name>
        <dbReference type="ChEBI" id="CHEBI:18420"/>
    </cofactor>
</comment>
<dbReference type="Pfam" id="PF00293">
    <property type="entry name" value="NUDIX"/>
    <property type="match status" value="1"/>
</dbReference>
<proteinExistence type="inferred from homology"/>
<dbReference type="Gene3D" id="3.90.79.10">
    <property type="entry name" value="Nucleoside Triphosphate Pyrophosphohydrolase"/>
    <property type="match status" value="1"/>
</dbReference>
<comment type="similarity">
    <text evidence="3">Belongs to the Nudix hydrolase family. NudK subfamily.</text>
</comment>
<comment type="caution">
    <text evidence="9">The sequence shown here is derived from an EMBL/GenBank/DDBJ whole genome shotgun (WGS) entry which is preliminary data.</text>
</comment>
<dbReference type="GO" id="GO:0019693">
    <property type="term" value="P:ribose phosphate metabolic process"/>
    <property type="evidence" value="ECO:0007669"/>
    <property type="project" value="TreeGrafter"/>
</dbReference>
<evidence type="ECO:0000313" key="10">
    <source>
        <dbReference type="Proteomes" id="UP000005835"/>
    </source>
</evidence>
<dbReference type="PANTHER" id="PTHR11839">
    <property type="entry name" value="UDP/ADP-SUGAR PYROPHOSPHATASE"/>
    <property type="match status" value="1"/>
</dbReference>
<evidence type="ECO:0000313" key="9">
    <source>
        <dbReference type="EMBL" id="EKB32148.1"/>
    </source>
</evidence>
<dbReference type="HOGENOM" id="CLU_062658_5_0_4"/>
<comment type="catalytic activity">
    <reaction evidence="1">
        <text>GDP-alpha-D-mannose + H2O = alpha-D-mannose 1-phosphate + GMP + 2 H(+)</text>
        <dbReference type="Rhea" id="RHEA:27978"/>
        <dbReference type="ChEBI" id="CHEBI:15377"/>
        <dbReference type="ChEBI" id="CHEBI:15378"/>
        <dbReference type="ChEBI" id="CHEBI:57527"/>
        <dbReference type="ChEBI" id="CHEBI:58115"/>
        <dbReference type="ChEBI" id="CHEBI:58409"/>
    </reaction>
</comment>
<dbReference type="PATRIC" id="fig|742823.3.peg.163"/>
<keyword evidence="10" id="KW-1185">Reference proteome</keyword>
<dbReference type="STRING" id="742823.HMPREF9465_00163"/>
<reference evidence="9 10" key="1">
    <citation type="submission" date="2012-05" db="EMBL/GenBank/DDBJ databases">
        <title>The Genome Sequence of Sutterella wadsworthensis 2_1_59BFAA.</title>
        <authorList>
            <consortium name="The Broad Institute Genome Sequencing Platform"/>
            <person name="Earl A."/>
            <person name="Ward D."/>
            <person name="Feldgarden M."/>
            <person name="Gevers D."/>
            <person name="Daigneault M."/>
            <person name="Strauss J."/>
            <person name="Allen-Vercoe E."/>
            <person name="Walker B."/>
            <person name="Young S.K."/>
            <person name="Zeng Q."/>
            <person name="Gargeya S."/>
            <person name="Fitzgerald M."/>
            <person name="Haas B."/>
            <person name="Abouelleil A."/>
            <person name="Alvarado L."/>
            <person name="Arachchi H.M."/>
            <person name="Berlin A.M."/>
            <person name="Chapman S.B."/>
            <person name="Goldberg J."/>
            <person name="Griggs A."/>
            <person name="Gujja S."/>
            <person name="Hansen M."/>
            <person name="Howarth C."/>
            <person name="Imamovic A."/>
            <person name="Larimer J."/>
            <person name="McCowen C."/>
            <person name="Montmayeur A."/>
            <person name="Murphy C."/>
            <person name="Neiman D."/>
            <person name="Pearson M."/>
            <person name="Priest M."/>
            <person name="Roberts A."/>
            <person name="Saif S."/>
            <person name="Shea T."/>
            <person name="Sisk P."/>
            <person name="Sykes S."/>
            <person name="Wortman J."/>
            <person name="Nusbaum C."/>
            <person name="Birren B."/>
        </authorList>
    </citation>
    <scope>NUCLEOTIDE SEQUENCE [LARGE SCALE GENOMIC DNA]</scope>
    <source>
        <strain evidence="9 10">2_1_59BFAA</strain>
    </source>
</reference>
<dbReference type="SUPFAM" id="SSF55811">
    <property type="entry name" value="Nudix"/>
    <property type="match status" value="1"/>
</dbReference>
<evidence type="ECO:0000256" key="3">
    <source>
        <dbReference type="ARBA" id="ARBA00007275"/>
    </source>
</evidence>
<name>K1JZZ0_9BURK</name>
<evidence type="ECO:0000256" key="7">
    <source>
        <dbReference type="ARBA" id="ARBA00032272"/>
    </source>
</evidence>
<dbReference type="eggNOG" id="COG0494">
    <property type="taxonomic scope" value="Bacteria"/>
</dbReference>
<dbReference type="Proteomes" id="UP000005835">
    <property type="component" value="Unassembled WGS sequence"/>
</dbReference>
<protein>
    <recommendedName>
        <fullName evidence="4">GDP-mannose pyrophosphatase</fullName>
    </recommendedName>
    <alternativeName>
        <fullName evidence="6">GDP-mannose hydrolase</fullName>
    </alternativeName>
    <alternativeName>
        <fullName evidence="7">GDPMK</fullName>
    </alternativeName>
</protein>
<gene>
    <name evidence="9" type="ORF">HMPREF9465_00163</name>
</gene>
<dbReference type="PROSITE" id="PS00893">
    <property type="entry name" value="NUDIX_BOX"/>
    <property type="match status" value="1"/>
</dbReference>
<accession>K1JZZ0</accession>
<dbReference type="InterPro" id="IPR020084">
    <property type="entry name" value="NUDIX_hydrolase_CS"/>
</dbReference>